<dbReference type="Proteomes" id="UP000507470">
    <property type="component" value="Unassembled WGS sequence"/>
</dbReference>
<reference evidence="1 2" key="1">
    <citation type="submission" date="2020-06" db="EMBL/GenBank/DDBJ databases">
        <authorList>
            <person name="Li R."/>
            <person name="Bekaert M."/>
        </authorList>
    </citation>
    <scope>NUCLEOTIDE SEQUENCE [LARGE SCALE GENOMIC DNA]</scope>
    <source>
        <strain evidence="2">wild</strain>
    </source>
</reference>
<organism evidence="1 2">
    <name type="scientific">Mytilus coruscus</name>
    <name type="common">Sea mussel</name>
    <dbReference type="NCBI Taxonomy" id="42192"/>
    <lineage>
        <taxon>Eukaryota</taxon>
        <taxon>Metazoa</taxon>
        <taxon>Spiralia</taxon>
        <taxon>Lophotrochozoa</taxon>
        <taxon>Mollusca</taxon>
        <taxon>Bivalvia</taxon>
        <taxon>Autobranchia</taxon>
        <taxon>Pteriomorphia</taxon>
        <taxon>Mytilida</taxon>
        <taxon>Mytiloidea</taxon>
        <taxon>Mytilidae</taxon>
        <taxon>Mytilinae</taxon>
        <taxon>Mytilus</taxon>
    </lineage>
</organism>
<evidence type="ECO:0000313" key="1">
    <source>
        <dbReference type="EMBL" id="CAC5389470.1"/>
    </source>
</evidence>
<gene>
    <name evidence="1" type="ORF">MCOR_24632</name>
</gene>
<dbReference type="EMBL" id="CACVKT020004339">
    <property type="protein sequence ID" value="CAC5389470.1"/>
    <property type="molecule type" value="Genomic_DNA"/>
</dbReference>
<dbReference type="AlphaFoldDB" id="A0A6J8C339"/>
<keyword evidence="2" id="KW-1185">Reference proteome</keyword>
<evidence type="ECO:0000313" key="2">
    <source>
        <dbReference type="Proteomes" id="UP000507470"/>
    </source>
</evidence>
<protein>
    <submittedName>
        <fullName evidence="1">Uncharacterized protein</fullName>
    </submittedName>
</protein>
<proteinExistence type="predicted"/>
<name>A0A6J8C339_MYTCO</name>
<sequence>MATEALPNNDMRLTGNSAMKGSIQTQKNEGVQDTEIVQRTGHKNVNSLLSYYKTSLEQQKKTSPVTTRSQICDEVCKHLNFETLSELDQEIIQSDIGVFWGSATSKNYTICPAHVKLFKDKHESRLRRYACNVPTYFASEHDHEKQKNKSKFGRVIRGDRRVSSDQMRTIYTEHGVVIPIETYWKIGINMAGKRKPESAFQNRENPIS</sequence>
<accession>A0A6J8C339</accession>